<proteinExistence type="predicted"/>
<keyword evidence="4" id="KW-1185">Reference proteome</keyword>
<dbReference type="PANTHER" id="PTHR16184">
    <property type="entry name" value="ELONGATOR COMPLEX PROTEIN 6"/>
    <property type="match status" value="1"/>
</dbReference>
<dbReference type="GO" id="GO:0002098">
    <property type="term" value="P:tRNA wobble uridine modification"/>
    <property type="evidence" value="ECO:0007669"/>
    <property type="project" value="InterPro"/>
</dbReference>
<sequence length="151" mass="16893">MFDYLRSPVPELRALFEFARASLSQAEAEADSSSPPVLIVDDLSVLLSLGVSVRAVLDFTHYCQATICSQLQGSVVTLGLQTGYCRDIHGQVEVWWRGTGENVQSQRKIFQYKVYDKERKKDRTPAAQTVKKSVVEEEESPVRSDPIRVSG</sequence>
<accession>A0A7J6A1T8</accession>
<evidence type="ECO:0000313" key="4">
    <source>
        <dbReference type="Proteomes" id="UP000593565"/>
    </source>
</evidence>
<protein>
    <recommendedName>
        <fullName evidence="5">Elongator complex protein 6</fullName>
    </recommendedName>
</protein>
<dbReference type="UniPathway" id="UPA00988"/>
<dbReference type="EMBL" id="JAAGNN010000020">
    <property type="protein sequence ID" value="KAF4076151.1"/>
    <property type="molecule type" value="Genomic_DNA"/>
</dbReference>
<evidence type="ECO:0008006" key="5">
    <source>
        <dbReference type="Google" id="ProtNLM"/>
    </source>
</evidence>
<feature type="region of interest" description="Disordered" evidence="2">
    <location>
        <begin position="121"/>
        <end position="151"/>
    </location>
</feature>
<dbReference type="AlphaFoldDB" id="A0A7J6A1T8"/>
<comment type="pathway">
    <text evidence="1">tRNA modification; 5-methoxycarbonylmethyl-2-thiouridine-tRNA biosynthesis.</text>
</comment>
<evidence type="ECO:0000313" key="3">
    <source>
        <dbReference type="EMBL" id="KAF4076151.1"/>
    </source>
</evidence>
<dbReference type="PANTHER" id="PTHR16184:SF6">
    <property type="entry name" value="ELONGATOR COMPLEX PROTEIN 6"/>
    <property type="match status" value="1"/>
</dbReference>
<feature type="compositionally biased region" description="Basic and acidic residues" evidence="2">
    <location>
        <begin position="140"/>
        <end position="151"/>
    </location>
</feature>
<dbReference type="Proteomes" id="UP000593565">
    <property type="component" value="Unassembled WGS sequence"/>
</dbReference>
<dbReference type="InterPro" id="IPR018627">
    <property type="entry name" value="ELP6"/>
</dbReference>
<gene>
    <name evidence="3" type="ORF">AMELA_G00227120</name>
</gene>
<dbReference type="Pfam" id="PF09807">
    <property type="entry name" value="ELP6"/>
    <property type="match status" value="2"/>
</dbReference>
<reference evidence="3 4" key="1">
    <citation type="submission" date="2020-02" db="EMBL/GenBank/DDBJ databases">
        <title>A chromosome-scale genome assembly of the black bullhead catfish (Ameiurus melas).</title>
        <authorList>
            <person name="Wen M."/>
            <person name="Zham M."/>
            <person name="Cabau C."/>
            <person name="Klopp C."/>
            <person name="Donnadieu C."/>
            <person name="Roques C."/>
            <person name="Bouchez O."/>
            <person name="Lampietro C."/>
            <person name="Jouanno E."/>
            <person name="Herpin A."/>
            <person name="Louis A."/>
            <person name="Berthelot C."/>
            <person name="Parey E."/>
            <person name="Roest-Crollius H."/>
            <person name="Braasch I."/>
            <person name="Postlethwait J."/>
            <person name="Robinson-Rechavi M."/>
            <person name="Echchiki A."/>
            <person name="Begum T."/>
            <person name="Montfort J."/>
            <person name="Schartl M."/>
            <person name="Bobe J."/>
            <person name="Guiguen Y."/>
        </authorList>
    </citation>
    <scope>NUCLEOTIDE SEQUENCE [LARGE SCALE GENOMIC DNA]</scope>
    <source>
        <strain evidence="3">M_S1</strain>
        <tissue evidence="3">Blood</tissue>
    </source>
</reference>
<evidence type="ECO:0000256" key="1">
    <source>
        <dbReference type="ARBA" id="ARBA00005043"/>
    </source>
</evidence>
<evidence type="ECO:0000256" key="2">
    <source>
        <dbReference type="SAM" id="MobiDB-lite"/>
    </source>
</evidence>
<comment type="caution">
    <text evidence="3">The sequence shown here is derived from an EMBL/GenBank/DDBJ whole genome shotgun (WGS) entry which is preliminary data.</text>
</comment>
<dbReference type="GO" id="GO:0033588">
    <property type="term" value="C:elongator holoenzyme complex"/>
    <property type="evidence" value="ECO:0007669"/>
    <property type="project" value="InterPro"/>
</dbReference>
<name>A0A7J6A1T8_AMEME</name>
<organism evidence="3 4">
    <name type="scientific">Ameiurus melas</name>
    <name type="common">Black bullhead</name>
    <name type="synonym">Silurus melas</name>
    <dbReference type="NCBI Taxonomy" id="219545"/>
    <lineage>
        <taxon>Eukaryota</taxon>
        <taxon>Metazoa</taxon>
        <taxon>Chordata</taxon>
        <taxon>Craniata</taxon>
        <taxon>Vertebrata</taxon>
        <taxon>Euteleostomi</taxon>
        <taxon>Actinopterygii</taxon>
        <taxon>Neopterygii</taxon>
        <taxon>Teleostei</taxon>
        <taxon>Ostariophysi</taxon>
        <taxon>Siluriformes</taxon>
        <taxon>Ictaluridae</taxon>
        <taxon>Ameiurus</taxon>
    </lineage>
</organism>